<feature type="compositionally biased region" description="Acidic residues" evidence="1">
    <location>
        <begin position="25"/>
        <end position="50"/>
    </location>
</feature>
<evidence type="ECO:0000313" key="6">
    <source>
        <dbReference type="Proteomes" id="UP000215902"/>
    </source>
</evidence>
<dbReference type="Proteomes" id="UP000215902">
    <property type="component" value="Unassembled WGS sequence"/>
</dbReference>
<comment type="caution">
    <text evidence="4">The sequence shown here is derived from an EMBL/GenBank/DDBJ whole genome shotgun (WGS) entry which is preliminary data.</text>
</comment>
<evidence type="ECO:0000256" key="2">
    <source>
        <dbReference type="SAM" id="SignalP"/>
    </source>
</evidence>
<feature type="chain" id="PRO_5011916142" evidence="2">
    <location>
        <begin position="20"/>
        <end position="85"/>
    </location>
</feature>
<feature type="signal peptide" evidence="2">
    <location>
        <begin position="1"/>
        <end position="19"/>
    </location>
</feature>
<dbReference type="AlphaFoldDB" id="A0A267FUQ3"/>
<organism evidence="4 6">
    <name type="scientific">Macrostomum lignano</name>
    <dbReference type="NCBI Taxonomy" id="282301"/>
    <lineage>
        <taxon>Eukaryota</taxon>
        <taxon>Metazoa</taxon>
        <taxon>Spiralia</taxon>
        <taxon>Lophotrochozoa</taxon>
        <taxon>Platyhelminthes</taxon>
        <taxon>Rhabditophora</taxon>
        <taxon>Macrostomorpha</taxon>
        <taxon>Macrostomida</taxon>
        <taxon>Macrostomidae</taxon>
        <taxon>Macrostomum</taxon>
    </lineage>
</organism>
<keyword evidence="6" id="KW-1185">Reference proteome</keyword>
<keyword evidence="2" id="KW-0732">Signal</keyword>
<evidence type="ECO:0000313" key="4">
    <source>
        <dbReference type="EMBL" id="PAA77466.1"/>
    </source>
</evidence>
<evidence type="ECO:0000313" key="5">
    <source>
        <dbReference type="EMBL" id="PAA79674.1"/>
    </source>
</evidence>
<evidence type="ECO:0000256" key="1">
    <source>
        <dbReference type="SAM" id="MobiDB-lite"/>
    </source>
</evidence>
<protein>
    <submittedName>
        <fullName evidence="4">Uncharacterized protein</fullName>
    </submittedName>
</protein>
<accession>A0A267FUQ3</accession>
<sequence length="85" mass="10111">MKWQFALGLLLCVALAVYANPAEREDNDDLDEGPNDDLADMDQPELDDSNEDAHPELKWFSRWFRITYRRRGGERRYLRSYFRLG</sequence>
<dbReference type="EMBL" id="NIVC01000621">
    <property type="protein sequence ID" value="PAA79674.1"/>
    <property type="molecule type" value="Genomic_DNA"/>
</dbReference>
<dbReference type="EMBL" id="NIVC01001462">
    <property type="protein sequence ID" value="PAA67680.1"/>
    <property type="molecule type" value="Genomic_DNA"/>
</dbReference>
<name>A0A267FUQ3_9PLAT</name>
<dbReference type="EMBL" id="NIVC01000739">
    <property type="protein sequence ID" value="PAA77466.1"/>
    <property type="molecule type" value="Genomic_DNA"/>
</dbReference>
<proteinExistence type="predicted"/>
<feature type="region of interest" description="Disordered" evidence="1">
    <location>
        <begin position="24"/>
        <end position="52"/>
    </location>
</feature>
<reference evidence="4 6" key="1">
    <citation type="submission" date="2017-06" db="EMBL/GenBank/DDBJ databases">
        <title>A platform for efficient transgenesis in Macrostomum lignano, a flatworm model organism for stem cell research.</title>
        <authorList>
            <person name="Berezikov E."/>
        </authorList>
    </citation>
    <scope>NUCLEOTIDE SEQUENCE [LARGE SCALE GENOMIC DNA]</scope>
    <source>
        <strain evidence="4">DV1</strain>
        <tissue evidence="4">Whole organism</tissue>
    </source>
</reference>
<evidence type="ECO:0000313" key="3">
    <source>
        <dbReference type="EMBL" id="PAA67680.1"/>
    </source>
</evidence>
<gene>
    <name evidence="3" type="ORF">BOX15_Mlig019489g1</name>
    <name evidence="4" type="ORF">BOX15_Mlig025236g1</name>
    <name evidence="5" type="ORF">BOX15_Mlig027113g1</name>
</gene>